<protein>
    <submittedName>
        <fullName evidence="1">Uncharacterized protein</fullName>
    </submittedName>
</protein>
<dbReference type="Proteomes" id="UP000230066">
    <property type="component" value="Unassembled WGS sequence"/>
</dbReference>
<proteinExistence type="predicted"/>
<dbReference type="EMBL" id="JXXN02007445">
    <property type="protein sequence ID" value="THD19078.1"/>
    <property type="molecule type" value="Genomic_DNA"/>
</dbReference>
<dbReference type="AlphaFoldDB" id="A0A4E0RAN3"/>
<name>A0A4E0RAN3_FASHE</name>
<comment type="caution">
    <text evidence="1">The sequence shown here is derived from an EMBL/GenBank/DDBJ whole genome shotgun (WGS) entry which is preliminary data.</text>
</comment>
<keyword evidence="2" id="KW-1185">Reference proteome</keyword>
<sequence>MDLSDVEVDSSNLKSIRLFCLVPIFPERLVPGNSSPCQTIQMRLYHLESFPPAHCQCQEYSNQRIVRLHHCTPGLLIGQWEKSSIAFVHVSYTLVNIGDVLKSLLFSRQSRSQTIVNASGDRINQWAHDVNAYLVCSDGNGHILLVNTWRSFDCPTGHKILINRSELNTHVPFDTPIKASISVGTFDIIFTNLFLVRFLVFSWDGNCLWNMSEWVNMEEAVDEPVQFGEEDGNRWRFETQDTTGNLTGLVLHDRYQRYKLAELEIRVRKR</sequence>
<evidence type="ECO:0000313" key="1">
    <source>
        <dbReference type="EMBL" id="THD19078.1"/>
    </source>
</evidence>
<organism evidence="1 2">
    <name type="scientific">Fasciola hepatica</name>
    <name type="common">Liver fluke</name>
    <dbReference type="NCBI Taxonomy" id="6192"/>
    <lineage>
        <taxon>Eukaryota</taxon>
        <taxon>Metazoa</taxon>
        <taxon>Spiralia</taxon>
        <taxon>Lophotrochozoa</taxon>
        <taxon>Platyhelminthes</taxon>
        <taxon>Trematoda</taxon>
        <taxon>Digenea</taxon>
        <taxon>Plagiorchiida</taxon>
        <taxon>Echinostomata</taxon>
        <taxon>Echinostomatoidea</taxon>
        <taxon>Fasciolidae</taxon>
        <taxon>Fasciola</taxon>
    </lineage>
</organism>
<reference evidence="1" key="1">
    <citation type="submission" date="2019-03" db="EMBL/GenBank/DDBJ databases">
        <title>Improved annotation for the trematode Fasciola hepatica.</title>
        <authorList>
            <person name="Choi Y.-J."/>
            <person name="Martin J."/>
            <person name="Mitreva M."/>
        </authorList>
    </citation>
    <scope>NUCLEOTIDE SEQUENCE [LARGE SCALE GENOMIC DNA]</scope>
</reference>
<evidence type="ECO:0000313" key="2">
    <source>
        <dbReference type="Proteomes" id="UP000230066"/>
    </source>
</evidence>
<accession>A0A4E0RAN3</accession>
<gene>
    <name evidence="1" type="ORF">D915_010292</name>
</gene>